<proteinExistence type="predicted"/>
<organism evidence="2 3">
    <name type="scientific">Riccia fluitans</name>
    <dbReference type="NCBI Taxonomy" id="41844"/>
    <lineage>
        <taxon>Eukaryota</taxon>
        <taxon>Viridiplantae</taxon>
        <taxon>Streptophyta</taxon>
        <taxon>Embryophyta</taxon>
        <taxon>Marchantiophyta</taxon>
        <taxon>Marchantiopsida</taxon>
        <taxon>Marchantiidae</taxon>
        <taxon>Marchantiales</taxon>
        <taxon>Ricciaceae</taxon>
        <taxon>Riccia</taxon>
    </lineage>
</organism>
<evidence type="ECO:0000313" key="2">
    <source>
        <dbReference type="EMBL" id="KAL2621139.1"/>
    </source>
</evidence>
<dbReference type="EMBL" id="JBHFFA010000006">
    <property type="protein sequence ID" value="KAL2621139.1"/>
    <property type="molecule type" value="Genomic_DNA"/>
</dbReference>
<reference evidence="2 3" key="1">
    <citation type="submission" date="2024-09" db="EMBL/GenBank/DDBJ databases">
        <title>Chromosome-scale assembly of Riccia fluitans.</title>
        <authorList>
            <person name="Paukszto L."/>
            <person name="Sawicki J."/>
            <person name="Karawczyk K."/>
            <person name="Piernik-Szablinska J."/>
            <person name="Szczecinska M."/>
            <person name="Mazdziarz M."/>
        </authorList>
    </citation>
    <scope>NUCLEOTIDE SEQUENCE [LARGE SCALE GENOMIC DNA]</scope>
    <source>
        <strain evidence="2">Rf_01</strain>
        <tissue evidence="2">Aerial parts of the thallus</tissue>
    </source>
</reference>
<gene>
    <name evidence="2" type="ORF">R1flu_001344</name>
</gene>
<name>A0ABD1Y710_9MARC</name>
<accession>A0ABD1Y710</accession>
<dbReference type="AlphaFoldDB" id="A0ABD1Y710"/>
<feature type="compositionally biased region" description="Basic and acidic residues" evidence="1">
    <location>
        <begin position="30"/>
        <end position="43"/>
    </location>
</feature>
<comment type="caution">
    <text evidence="2">The sequence shown here is derived from an EMBL/GenBank/DDBJ whole genome shotgun (WGS) entry which is preliminary data.</text>
</comment>
<sequence>MTAEPTPSRYFDAKPPLYHFFRSSKGAHRAARDDRTKQPDSRMGKLPQEETSEEAPRAWKIITCQIVKAEAVKGFGKVLVGKKQKGHKRQWIQTHSGRRRGTHRAAIRTPEEVVWRDKGVQMADLMMISLNQNGLGNEDKIKAVQKWLQTEGRNAKILCVQELKAGRENWNTI</sequence>
<evidence type="ECO:0000256" key="1">
    <source>
        <dbReference type="SAM" id="MobiDB-lite"/>
    </source>
</evidence>
<keyword evidence="3" id="KW-1185">Reference proteome</keyword>
<feature type="region of interest" description="Disordered" evidence="1">
    <location>
        <begin position="22"/>
        <end position="54"/>
    </location>
</feature>
<evidence type="ECO:0000313" key="3">
    <source>
        <dbReference type="Proteomes" id="UP001605036"/>
    </source>
</evidence>
<dbReference type="Proteomes" id="UP001605036">
    <property type="component" value="Unassembled WGS sequence"/>
</dbReference>
<protein>
    <submittedName>
        <fullName evidence="2">Uncharacterized protein</fullName>
    </submittedName>
</protein>